<proteinExistence type="predicted"/>
<organism evidence="2">
    <name type="scientific">uncultured Citrobacter sp</name>
    <dbReference type="NCBI Taxonomy" id="200446"/>
    <lineage>
        <taxon>Bacteria</taxon>
        <taxon>Pseudomonadati</taxon>
        <taxon>Pseudomonadota</taxon>
        <taxon>Gammaproteobacteria</taxon>
        <taxon>Enterobacterales</taxon>
        <taxon>Enterobacteriaceae</taxon>
        <taxon>Citrobacter</taxon>
        <taxon>environmental samples</taxon>
    </lineage>
</organism>
<dbReference type="EMBL" id="FLUA01000001">
    <property type="protein sequence ID" value="SBV60871.1"/>
    <property type="molecule type" value="Genomic_DNA"/>
</dbReference>
<reference evidence="2" key="1">
    <citation type="submission" date="2016-04" db="EMBL/GenBank/DDBJ databases">
        <authorList>
            <person name="Evans L.H."/>
            <person name="Alamgir A."/>
            <person name="Owens N."/>
            <person name="Weber N.D."/>
            <person name="Virtaneva K."/>
            <person name="Barbian K."/>
            <person name="Babar A."/>
            <person name="Rosenke K."/>
        </authorList>
    </citation>
    <scope>NUCLEOTIDE SEQUENCE</scope>
    <source>
        <strain evidence="1">86-2</strain>
        <strain evidence="2">92-3</strain>
    </source>
</reference>
<evidence type="ECO:0000313" key="1">
    <source>
        <dbReference type="EMBL" id="SBV60871.1"/>
    </source>
</evidence>
<dbReference type="EMBL" id="FLUB01000020">
    <property type="protein sequence ID" value="SBV68499.1"/>
    <property type="molecule type" value="Genomic_DNA"/>
</dbReference>
<protein>
    <submittedName>
        <fullName evidence="2">Uncharacterized protein</fullName>
    </submittedName>
</protein>
<dbReference type="Pfam" id="PF23680">
    <property type="entry name" value="YecU"/>
    <property type="match status" value="1"/>
</dbReference>
<evidence type="ECO:0000313" key="2">
    <source>
        <dbReference type="EMBL" id="SBV68499.1"/>
    </source>
</evidence>
<dbReference type="AlphaFoldDB" id="A0A212IPC2"/>
<dbReference type="InterPro" id="IPR057814">
    <property type="entry name" value="YecU"/>
</dbReference>
<sequence>MEKIYALQHVVYFNVHNIGPRKKQPQIFLASLMVYSAALRFDIALFH</sequence>
<accession>A0A212IPC2</accession>
<gene>
    <name evidence="1" type="ORF">KL86CIT2_10046</name>
    <name evidence="2" type="ORF">KM92CIT3_80924</name>
</gene>
<name>A0A212IPC2_9ENTR</name>